<dbReference type="Gene3D" id="1.10.10.10">
    <property type="entry name" value="Winged helix-like DNA-binding domain superfamily/Winged helix DNA-binding domain"/>
    <property type="match status" value="1"/>
</dbReference>
<keyword evidence="3" id="KW-0731">Sigma factor</keyword>
<comment type="similarity">
    <text evidence="1">Belongs to the sigma-70 factor family. ECF subfamily.</text>
</comment>
<dbReference type="GO" id="GO:0003677">
    <property type="term" value="F:DNA binding"/>
    <property type="evidence" value="ECO:0007669"/>
    <property type="project" value="InterPro"/>
</dbReference>
<dbReference type="InterPro" id="IPR007627">
    <property type="entry name" value="RNA_pol_sigma70_r2"/>
</dbReference>
<dbReference type="InterPro" id="IPR013325">
    <property type="entry name" value="RNA_pol_sigma_r2"/>
</dbReference>
<evidence type="ECO:0000256" key="2">
    <source>
        <dbReference type="ARBA" id="ARBA00023015"/>
    </source>
</evidence>
<dbReference type="InterPro" id="IPR039425">
    <property type="entry name" value="RNA_pol_sigma-70-like"/>
</dbReference>
<sequence length="186" mass="21404">MSGKGTEVLQVETEVTEEVRRAQAGDKDAFIHLVKELELQMYTVAKAIVKKDEDCADAMQETALKAYQSIGGLKEPLFFKTWLLRILINECNLILRKRAKSVVMAELPSLHRESPDYEHIDLREAVYQLEEISRNIIILHYFQDLPLSQIADILELSEGAIKTRLHRARKSLYQWLADPAERKVNV</sequence>
<feature type="domain" description="RNA polymerase sigma-70 region 2" evidence="5">
    <location>
        <begin position="33"/>
        <end position="99"/>
    </location>
</feature>
<dbReference type="Pfam" id="PF08281">
    <property type="entry name" value="Sigma70_r4_2"/>
    <property type="match status" value="1"/>
</dbReference>
<dbReference type="InterPro" id="IPR014284">
    <property type="entry name" value="RNA_pol_sigma-70_dom"/>
</dbReference>
<keyword evidence="8" id="KW-1185">Reference proteome</keyword>
<name>A0A850EX99_9BACL</name>
<dbReference type="Proteomes" id="UP000564806">
    <property type="component" value="Unassembled WGS sequence"/>
</dbReference>
<reference evidence="7" key="1">
    <citation type="submission" date="2020-06" db="EMBL/GenBank/DDBJ databases">
        <title>Paenibacillus sp. nov., isolated from soil.</title>
        <authorList>
            <person name="Seo Y.L."/>
        </authorList>
    </citation>
    <scope>NUCLEOTIDE SEQUENCE [LARGE SCALE GENOMIC DNA]</scope>
    <source>
        <strain evidence="7">JW14</strain>
    </source>
</reference>
<evidence type="ECO:0000313" key="7">
    <source>
        <dbReference type="EMBL" id="NUU64269.1"/>
    </source>
</evidence>
<dbReference type="PANTHER" id="PTHR43133:SF51">
    <property type="entry name" value="RNA POLYMERASE SIGMA FACTOR"/>
    <property type="match status" value="1"/>
</dbReference>
<dbReference type="NCBIfam" id="TIGR02937">
    <property type="entry name" value="sigma70-ECF"/>
    <property type="match status" value="1"/>
</dbReference>
<dbReference type="SUPFAM" id="SSF88946">
    <property type="entry name" value="Sigma2 domain of RNA polymerase sigma factors"/>
    <property type="match status" value="1"/>
</dbReference>
<dbReference type="PANTHER" id="PTHR43133">
    <property type="entry name" value="RNA POLYMERASE ECF-TYPE SIGMA FACTO"/>
    <property type="match status" value="1"/>
</dbReference>
<dbReference type="AlphaFoldDB" id="A0A850EX99"/>
<dbReference type="GO" id="GO:0016987">
    <property type="term" value="F:sigma factor activity"/>
    <property type="evidence" value="ECO:0007669"/>
    <property type="project" value="UniProtKB-KW"/>
</dbReference>
<organism evidence="7 8">
    <name type="scientific">Paenibacillus agri</name>
    <dbReference type="NCBI Taxonomy" id="2744309"/>
    <lineage>
        <taxon>Bacteria</taxon>
        <taxon>Bacillati</taxon>
        <taxon>Bacillota</taxon>
        <taxon>Bacilli</taxon>
        <taxon>Bacillales</taxon>
        <taxon>Paenibacillaceae</taxon>
        <taxon>Paenibacillus</taxon>
    </lineage>
</organism>
<feature type="domain" description="RNA polymerase sigma factor 70 region 4 type 2" evidence="6">
    <location>
        <begin position="121"/>
        <end position="172"/>
    </location>
</feature>
<dbReference type="Pfam" id="PF04542">
    <property type="entry name" value="Sigma70_r2"/>
    <property type="match status" value="1"/>
</dbReference>
<dbReference type="InterPro" id="IPR036388">
    <property type="entry name" value="WH-like_DNA-bd_sf"/>
</dbReference>
<evidence type="ECO:0000259" key="6">
    <source>
        <dbReference type="Pfam" id="PF08281"/>
    </source>
</evidence>
<dbReference type="EMBL" id="JABWCS010000221">
    <property type="protein sequence ID" value="NUU64269.1"/>
    <property type="molecule type" value="Genomic_DNA"/>
</dbReference>
<evidence type="ECO:0000256" key="1">
    <source>
        <dbReference type="ARBA" id="ARBA00010641"/>
    </source>
</evidence>
<dbReference type="CDD" id="cd06171">
    <property type="entry name" value="Sigma70_r4"/>
    <property type="match status" value="1"/>
</dbReference>
<gene>
    <name evidence="7" type="ORF">HPT30_28345</name>
</gene>
<evidence type="ECO:0000256" key="3">
    <source>
        <dbReference type="ARBA" id="ARBA00023082"/>
    </source>
</evidence>
<dbReference type="Gene3D" id="1.10.1740.10">
    <property type="match status" value="1"/>
</dbReference>
<protein>
    <submittedName>
        <fullName evidence="7">Sigma-70 family RNA polymerase sigma factor</fullName>
    </submittedName>
</protein>
<proteinExistence type="inferred from homology"/>
<dbReference type="InterPro" id="IPR013249">
    <property type="entry name" value="RNA_pol_sigma70_r4_t2"/>
</dbReference>
<dbReference type="SUPFAM" id="SSF88659">
    <property type="entry name" value="Sigma3 and sigma4 domains of RNA polymerase sigma factors"/>
    <property type="match status" value="1"/>
</dbReference>
<evidence type="ECO:0000259" key="5">
    <source>
        <dbReference type="Pfam" id="PF04542"/>
    </source>
</evidence>
<accession>A0A850EX99</accession>
<keyword evidence="4" id="KW-0804">Transcription</keyword>
<evidence type="ECO:0000313" key="8">
    <source>
        <dbReference type="Proteomes" id="UP000564806"/>
    </source>
</evidence>
<keyword evidence="2" id="KW-0805">Transcription regulation</keyword>
<comment type="caution">
    <text evidence="7">The sequence shown here is derived from an EMBL/GenBank/DDBJ whole genome shotgun (WGS) entry which is preliminary data.</text>
</comment>
<dbReference type="GO" id="GO:0006352">
    <property type="term" value="P:DNA-templated transcription initiation"/>
    <property type="evidence" value="ECO:0007669"/>
    <property type="project" value="InterPro"/>
</dbReference>
<evidence type="ECO:0000256" key="4">
    <source>
        <dbReference type="ARBA" id="ARBA00023163"/>
    </source>
</evidence>
<dbReference type="InterPro" id="IPR013324">
    <property type="entry name" value="RNA_pol_sigma_r3/r4-like"/>
</dbReference>